<feature type="region of interest" description="Disordered" evidence="7">
    <location>
        <begin position="1091"/>
        <end position="1112"/>
    </location>
</feature>
<feature type="compositionally biased region" description="Basic residues" evidence="7">
    <location>
        <begin position="239"/>
        <end position="250"/>
    </location>
</feature>
<dbReference type="CDD" id="cd20404">
    <property type="entry name" value="Tudor_Agenet_AtEML-like"/>
    <property type="match status" value="1"/>
</dbReference>
<keyword evidence="4 6" id="KW-0804">Transcription</keyword>
<dbReference type="PANTHER" id="PTHR14898">
    <property type="entry name" value="ENHANCER OF POLYCOMB"/>
    <property type="match status" value="1"/>
</dbReference>
<feature type="compositionally biased region" description="Basic residues" evidence="7">
    <location>
        <begin position="125"/>
        <end position="135"/>
    </location>
</feature>
<feature type="compositionally biased region" description="Polar residues" evidence="7">
    <location>
        <begin position="140"/>
        <end position="150"/>
    </location>
</feature>
<dbReference type="SMART" id="SM00333">
    <property type="entry name" value="TUDOR"/>
    <property type="match status" value="1"/>
</dbReference>
<dbReference type="EMBL" id="JARPOI010000011">
    <property type="protein sequence ID" value="KAJ9168361.1"/>
    <property type="molecule type" value="Genomic_DNA"/>
</dbReference>
<dbReference type="Proteomes" id="UP001174677">
    <property type="component" value="Chromosome 11"/>
</dbReference>
<evidence type="ECO:0000256" key="4">
    <source>
        <dbReference type="ARBA" id="ARBA00023163"/>
    </source>
</evidence>
<comment type="subcellular location">
    <subcellularLocation>
        <location evidence="1 6">Nucleus</location>
    </subcellularLocation>
</comment>
<reference evidence="9" key="1">
    <citation type="journal article" date="2023" name="Plant Biotechnol. J.">
        <title>Chromosome-level wild Hevea brasiliensis genome provides new tools for genomic-assisted breeding and valuable loci to elevate rubber yield.</title>
        <authorList>
            <person name="Cheng H."/>
            <person name="Song X."/>
            <person name="Hu Y."/>
            <person name="Wu T."/>
            <person name="Yang Q."/>
            <person name="An Z."/>
            <person name="Feng S."/>
            <person name="Deng Z."/>
            <person name="Wu W."/>
            <person name="Zeng X."/>
            <person name="Tu M."/>
            <person name="Wang X."/>
            <person name="Huang H."/>
        </authorList>
    </citation>
    <scope>NUCLEOTIDE SEQUENCE</scope>
    <source>
        <strain evidence="9">MT/VB/25A 57/8</strain>
    </source>
</reference>
<feature type="compositionally biased region" description="Basic and acidic residues" evidence="7">
    <location>
        <begin position="12"/>
        <end position="21"/>
    </location>
</feature>
<organism evidence="9 10">
    <name type="scientific">Hevea brasiliensis</name>
    <name type="common">Para rubber tree</name>
    <name type="synonym">Siphonia brasiliensis</name>
    <dbReference type="NCBI Taxonomy" id="3981"/>
    <lineage>
        <taxon>Eukaryota</taxon>
        <taxon>Viridiplantae</taxon>
        <taxon>Streptophyta</taxon>
        <taxon>Embryophyta</taxon>
        <taxon>Tracheophyta</taxon>
        <taxon>Spermatophyta</taxon>
        <taxon>Magnoliopsida</taxon>
        <taxon>eudicotyledons</taxon>
        <taxon>Gunneridae</taxon>
        <taxon>Pentapetalae</taxon>
        <taxon>rosids</taxon>
        <taxon>fabids</taxon>
        <taxon>Malpighiales</taxon>
        <taxon>Euphorbiaceae</taxon>
        <taxon>Crotonoideae</taxon>
        <taxon>Micrandreae</taxon>
        <taxon>Hevea</taxon>
    </lineage>
</organism>
<name>A0ABQ9LK72_HEVBR</name>
<evidence type="ECO:0000256" key="1">
    <source>
        <dbReference type="ARBA" id="ARBA00004123"/>
    </source>
</evidence>
<evidence type="ECO:0000313" key="9">
    <source>
        <dbReference type="EMBL" id="KAJ9168361.1"/>
    </source>
</evidence>
<dbReference type="Gene3D" id="2.30.30.140">
    <property type="match status" value="1"/>
</dbReference>
<dbReference type="InterPro" id="IPR019542">
    <property type="entry name" value="Enhancer_polycomb-like_N"/>
</dbReference>
<feature type="region of interest" description="Disordered" evidence="7">
    <location>
        <begin position="1"/>
        <end position="280"/>
    </location>
</feature>
<feature type="compositionally biased region" description="Basic residues" evidence="7">
    <location>
        <begin position="351"/>
        <end position="363"/>
    </location>
</feature>
<feature type="compositionally biased region" description="Basic and acidic residues" evidence="7">
    <location>
        <begin position="182"/>
        <end position="202"/>
    </location>
</feature>
<feature type="compositionally biased region" description="Polar residues" evidence="7">
    <location>
        <begin position="225"/>
        <end position="234"/>
    </location>
</feature>
<feature type="compositionally biased region" description="Basic and acidic residues" evidence="7">
    <location>
        <begin position="450"/>
        <end position="474"/>
    </location>
</feature>
<comment type="similarity">
    <text evidence="2 6">Belongs to the enhancer of polycomb family.</text>
</comment>
<evidence type="ECO:0000256" key="3">
    <source>
        <dbReference type="ARBA" id="ARBA00023015"/>
    </source>
</evidence>
<accession>A0ABQ9LK72</accession>
<comment type="caution">
    <text evidence="9">The sequence shown here is derived from an EMBL/GenBank/DDBJ whole genome shotgun (WGS) entry which is preliminary data.</text>
</comment>
<feature type="domain" description="Tudor" evidence="8">
    <location>
        <begin position="379"/>
        <end position="437"/>
    </location>
</feature>
<feature type="region of interest" description="Disordered" evidence="7">
    <location>
        <begin position="339"/>
        <end position="363"/>
    </location>
</feature>
<dbReference type="InterPro" id="IPR024943">
    <property type="entry name" value="Enhancer_polycomb"/>
</dbReference>
<evidence type="ECO:0000256" key="7">
    <source>
        <dbReference type="SAM" id="MobiDB-lite"/>
    </source>
</evidence>
<gene>
    <name evidence="9" type="ORF">P3X46_019897</name>
</gene>
<keyword evidence="3 6" id="KW-0805">Transcription regulation</keyword>
<feature type="region of interest" description="Disordered" evidence="7">
    <location>
        <begin position="442"/>
        <end position="479"/>
    </location>
</feature>
<evidence type="ECO:0000256" key="2">
    <source>
        <dbReference type="ARBA" id="ARBA00008035"/>
    </source>
</evidence>
<feature type="compositionally biased region" description="Polar residues" evidence="7">
    <location>
        <begin position="102"/>
        <end position="120"/>
    </location>
</feature>
<evidence type="ECO:0000313" key="10">
    <source>
        <dbReference type="Proteomes" id="UP001174677"/>
    </source>
</evidence>
<dbReference type="InterPro" id="IPR002999">
    <property type="entry name" value="Tudor"/>
</dbReference>
<evidence type="ECO:0000256" key="5">
    <source>
        <dbReference type="ARBA" id="ARBA00023242"/>
    </source>
</evidence>
<evidence type="ECO:0000259" key="8">
    <source>
        <dbReference type="SMART" id="SM00333"/>
    </source>
</evidence>
<feature type="compositionally biased region" description="Polar residues" evidence="7">
    <location>
        <begin position="1"/>
        <end position="10"/>
    </location>
</feature>
<sequence length="1717" mass="194103">MENRIGSSNEAEIPKKSRSLDLKSLYQSEGSKEAQTKNLKRKVGIDVSVVEKKHERKKSRQAVSISGFRKVNGNGSKSLEEVYNGSLSSGSHDSKDSKSGLNQRLNHSSGFSSISETLEGSFTRIPRRKRGFVGRRKVENVSQVSKSAGLSSGEVGNVDQVGKLTGKDTGKQVKTLKVKQKKGSDEFKENGNGEKNSGKHFEEEAECPGHLAVNGGDLSIKKSHTGQFVENNGDSSSKKSLRKRNRKRKGLVPDGKSVAKDGRPSTSTTGKITDDLQDEDEENLEENAARMLSSRFDPSCTGFSLNSKVSSLPSTNGLSFLLSSGQEFTAHGSNYVSGSESASVDTAGRVLRPRKQHREKGSSRKRRHYYEIFTGDLDAYWVLNRRIKVFWPLDQSWYYGLISDYDTVKKLHHIKYDDRDEEWINLQDERFKLLLLPSEVPGKPQRKRSVAREKRSNGENGKLKPNKEKKRDLTTEDDNYMGNYMDSEPIISWLARSSQRVKSSPFRASKKQKISGLSLTSVLPSLTDDGVSRHESLDGGLRNKDISNLSGNSVLPDRFGAGGRIELSPSENPFHPKANKLPVVYYRRRFRNPCSVSRHSFEVNHVSTSLPESDTSHGHVGVASGPLKRLDISLERLDPDAALEKLDTVEALWLTDVTGFLKLNFQLLESRQFRFELSFPVLSICNYSFGKDHTWFFHSLLLLQYGTLVTMWPRVHLQMLFVDNMVGLRFLLFEGCLKQAIAFVFQVLAVFPQPTEHWKFADLQLPVTSIKFKFSCIQDFRKQLVFAFYNFAEVKISKWMDLDSRLKRHCLLTKQLPLSECTYDNIKALQNGTSQLLSSSVCNDSSRIKDQIRSSRQCISLVGVSRESTCVNACPSSSNFDKSHRWFPPFALSFTAAPTFFLGLHLKLLMEHSVTHISFQDHVSSSIECPENSGCLAANDCSIVEDCSNKGSESTPDNNCKASRDVDCNGFLSCSKTVPQEVDISVTSVGDWMKPSLKHHNGGVNVENSAISKDTGKLGTDTVASLQKWPFHHSESEQCHQSPKPLVDHDKSCTGSHSLMNGITVEIPSFNQFDKRADKELHRAQQSTDLSWNMNGGIIPSPNPTARRSTWHRNRSSSTSFGYLAHGWADGRADFLQNNFGNGPKKPRTQVSYAMPFGGFDYGSNNKGHSQKGLPHKRIRTANEKRSADVSRVSERNLEELSCEANVLITHGDRGWRECGVQVVLELFDHNEWKLAVKISGITKYSYKAHQFLQPGSTNRFTHAMMWKGGKDWILEFPDRSQWARFKEMHEECYNRNIRAASVRNIPIPGVRLIEENDDYGIEVPFVRSSSKYFRQIETDIEMALDPLRVLYDMDSDDEQWVLKNRTSSEAANSSSWEISDEMFEKTMDMFEKAAYSQQCNQFTSDEIEDLMAGLGPMKAIKIIHEYWQQKRQRKGMPLIRHLQPPLWERYQQQLREWELAKSTTLSNGCHEKVAHVEKPPMFAFCLKPRGLEVPNKGSKHRSQRKISVTGQSNFFSDHDGFHAYGRRLNGFASGDEKAVYQGHNYEPLDDSPLPQISPRVFSPRYASGNGYFSMNSDRYERNHVQKLYRSKSKKPGAFMFPNDTQMVASYNQRMFDKRNGFHQWNIGFSDWPSRRYYHIDGPLCHGPEHFDSSDVDEFRLRDASGAAQHALNMAKLKREKAQRLLYRADLAIHKAVVALMTAEAIKASSEDLNGDG</sequence>
<keyword evidence="5 6" id="KW-0539">Nucleus</keyword>
<keyword evidence="10" id="KW-1185">Reference proteome</keyword>
<proteinExistence type="inferred from homology"/>
<evidence type="ECO:0000256" key="6">
    <source>
        <dbReference type="RuleBase" id="RU361124"/>
    </source>
</evidence>
<protein>
    <recommendedName>
        <fullName evidence="6">Enhancer of polycomb-like protein</fullName>
    </recommendedName>
</protein>
<dbReference type="Pfam" id="PF10513">
    <property type="entry name" value="EPL1"/>
    <property type="match status" value="1"/>
</dbReference>